<accession>A0A239HEV2</accession>
<dbReference type="RefSeq" id="WP_089215661.1">
    <property type="nucleotide sequence ID" value="NZ_FZPA01000005.1"/>
</dbReference>
<proteinExistence type="predicted"/>
<evidence type="ECO:0008006" key="4">
    <source>
        <dbReference type="Google" id="ProtNLM"/>
    </source>
</evidence>
<keyword evidence="1" id="KW-0472">Membrane</keyword>
<protein>
    <recommendedName>
        <fullName evidence="4">Sugar transporter</fullName>
    </recommendedName>
</protein>
<dbReference type="OrthoDB" id="5801787at2"/>
<evidence type="ECO:0000313" key="3">
    <source>
        <dbReference type="Proteomes" id="UP000198339"/>
    </source>
</evidence>
<keyword evidence="1" id="KW-1133">Transmembrane helix</keyword>
<reference evidence="2 3" key="1">
    <citation type="submission" date="2017-06" db="EMBL/GenBank/DDBJ databases">
        <authorList>
            <person name="Kim H.J."/>
            <person name="Triplett B.A."/>
        </authorList>
    </citation>
    <scope>NUCLEOTIDE SEQUENCE [LARGE SCALE GENOMIC DNA]</scope>
    <source>
        <strain evidence="2 3">DS15</strain>
    </source>
</reference>
<name>A0A239HEV2_9SPHN</name>
<dbReference type="AlphaFoldDB" id="A0A239HEV2"/>
<keyword evidence="3" id="KW-1185">Reference proteome</keyword>
<feature type="transmembrane region" description="Helical" evidence="1">
    <location>
        <begin position="56"/>
        <end position="77"/>
    </location>
</feature>
<feature type="transmembrane region" description="Helical" evidence="1">
    <location>
        <begin position="115"/>
        <end position="135"/>
    </location>
</feature>
<feature type="transmembrane region" description="Helical" evidence="1">
    <location>
        <begin position="84"/>
        <end position="103"/>
    </location>
</feature>
<keyword evidence="1" id="KW-0812">Transmembrane</keyword>
<evidence type="ECO:0000313" key="2">
    <source>
        <dbReference type="EMBL" id="SNS79675.1"/>
    </source>
</evidence>
<evidence type="ECO:0000256" key="1">
    <source>
        <dbReference type="SAM" id="Phobius"/>
    </source>
</evidence>
<organism evidence="2 3">
    <name type="scientific">Sphingopyxis indica</name>
    <dbReference type="NCBI Taxonomy" id="436663"/>
    <lineage>
        <taxon>Bacteria</taxon>
        <taxon>Pseudomonadati</taxon>
        <taxon>Pseudomonadota</taxon>
        <taxon>Alphaproteobacteria</taxon>
        <taxon>Sphingomonadales</taxon>
        <taxon>Sphingomonadaceae</taxon>
        <taxon>Sphingopyxis</taxon>
    </lineage>
</organism>
<sequence length="145" mass="16015">MNTTVKTPWHLWVVGGLSLLWNAIGAFDYTMTKMDNAAYLAGFTPEQIAYFQSFPLWANTGWALGVWGAVLGSLLLLARSRHAVTAFAVSLLGLAISSVYQFGLHWGELMHMFGAFPMIFTAIIWIVAIALFLYARRQAASGVLR</sequence>
<dbReference type="Proteomes" id="UP000198339">
    <property type="component" value="Unassembled WGS sequence"/>
</dbReference>
<dbReference type="EMBL" id="FZPA01000005">
    <property type="protein sequence ID" value="SNS79675.1"/>
    <property type="molecule type" value="Genomic_DNA"/>
</dbReference>
<gene>
    <name evidence="2" type="ORF">SAMN06295955_105116</name>
</gene>